<evidence type="ECO:0000259" key="3">
    <source>
        <dbReference type="Pfam" id="PF23750"/>
    </source>
</evidence>
<evidence type="ECO:0000256" key="1">
    <source>
        <dbReference type="SAM" id="Coils"/>
    </source>
</evidence>
<name>A0A9D1J819_9BACT</name>
<dbReference type="InterPro" id="IPR055431">
    <property type="entry name" value="RsgI_M"/>
</dbReference>
<protein>
    <recommendedName>
        <fullName evidence="3">Anti-sigma factor RsgI-like middle domain-containing protein</fullName>
    </recommendedName>
</protein>
<sequence>MKKVAWILSVVLCVSLLIVCFAGCAPKGDEANSFVALDINPSVEMVVDSNDKVVSVYGSNEDGQVLLYGMVEDLVGKDVEYVVAQITREAAELNYLFDGKAVHVSVSSGRGEFVADKLTGKIETAVSEQAAEAGITVVTDGELPYSLQRRLEEFKAKYPDDEVIQNLGFAQFRLAVSASETGQVTLEAAVKLDTKQLMAMLTAASENIAEFATRTYEQAKAAASQVYDKLAAKTLDSIYAAYYTLHALEHPTTVYYGVMYEMYAWSAHGIGAIADVVKYMQTVSETPLTEEQIAVVVQALNLSEEEVENIRNADGEVTVRSIEAYANKLFENSEAGELVAQHKEALTQALHDIEAQLTVEVAAFAEEYADEIQLVATSAQQFATLAESLLPPVVTENAKGFINEMKETARQLKDLADKYRNEGFSAAPLYEAEALLTERANAMLENIKADLTEEQLAEVEEIRVSAEATLASAKETLENALATAEAEARAYLESLKEQRQSEASAQ</sequence>
<evidence type="ECO:0000313" key="4">
    <source>
        <dbReference type="EMBL" id="HIR65975.1"/>
    </source>
</evidence>
<dbReference type="AlphaFoldDB" id="A0A9D1J819"/>
<accession>A0A9D1J819</accession>
<reference evidence="4" key="2">
    <citation type="journal article" date="2021" name="PeerJ">
        <title>Extensive microbial diversity within the chicken gut microbiome revealed by metagenomics and culture.</title>
        <authorList>
            <person name="Gilroy R."/>
            <person name="Ravi A."/>
            <person name="Getino M."/>
            <person name="Pursley I."/>
            <person name="Horton D.L."/>
            <person name="Alikhan N.F."/>
            <person name="Baker D."/>
            <person name="Gharbi K."/>
            <person name="Hall N."/>
            <person name="Watson M."/>
            <person name="Adriaenssens E.M."/>
            <person name="Foster-Nyarko E."/>
            <person name="Jarju S."/>
            <person name="Secka A."/>
            <person name="Antonio M."/>
            <person name="Oren A."/>
            <person name="Chaudhuri R.R."/>
            <person name="La Ragione R."/>
            <person name="Hildebrand F."/>
            <person name="Pallen M.J."/>
        </authorList>
    </citation>
    <scope>NUCLEOTIDE SEQUENCE</scope>
    <source>
        <strain evidence="4">CHK121-14286</strain>
    </source>
</reference>
<gene>
    <name evidence="4" type="ORF">IAC95_03760</name>
</gene>
<evidence type="ECO:0000256" key="2">
    <source>
        <dbReference type="SAM" id="SignalP"/>
    </source>
</evidence>
<keyword evidence="2" id="KW-0732">Signal</keyword>
<dbReference type="Pfam" id="PF23750">
    <property type="entry name" value="RsgI_M"/>
    <property type="match status" value="1"/>
</dbReference>
<organism evidence="4 5">
    <name type="scientific">Candidatus Fimimonas gallinarum</name>
    <dbReference type="NCBI Taxonomy" id="2840821"/>
    <lineage>
        <taxon>Bacteria</taxon>
        <taxon>Pseudomonadati</taxon>
        <taxon>Myxococcota</taxon>
        <taxon>Myxococcia</taxon>
        <taxon>Myxococcales</taxon>
        <taxon>Cystobacterineae</taxon>
        <taxon>Myxococcaceae</taxon>
        <taxon>Myxococcaceae incertae sedis</taxon>
        <taxon>Candidatus Fimimonas</taxon>
    </lineage>
</organism>
<dbReference type="EMBL" id="DVHL01000030">
    <property type="protein sequence ID" value="HIR65975.1"/>
    <property type="molecule type" value="Genomic_DNA"/>
</dbReference>
<comment type="caution">
    <text evidence="4">The sequence shown here is derived from an EMBL/GenBank/DDBJ whole genome shotgun (WGS) entry which is preliminary data.</text>
</comment>
<dbReference type="Proteomes" id="UP000824200">
    <property type="component" value="Unassembled WGS sequence"/>
</dbReference>
<proteinExistence type="predicted"/>
<keyword evidence="1" id="KW-0175">Coiled coil</keyword>
<feature type="chain" id="PRO_5039533251" description="Anti-sigma factor RsgI-like middle domain-containing protein" evidence="2">
    <location>
        <begin position="25"/>
        <end position="506"/>
    </location>
</feature>
<feature type="coiled-coil region" evidence="1">
    <location>
        <begin position="449"/>
        <end position="501"/>
    </location>
</feature>
<feature type="signal peptide" evidence="2">
    <location>
        <begin position="1"/>
        <end position="24"/>
    </location>
</feature>
<feature type="domain" description="Anti-sigma factor RsgI-like middle" evidence="3">
    <location>
        <begin position="33"/>
        <end position="139"/>
    </location>
</feature>
<evidence type="ECO:0000313" key="5">
    <source>
        <dbReference type="Proteomes" id="UP000824200"/>
    </source>
</evidence>
<reference evidence="4" key="1">
    <citation type="submission" date="2020-10" db="EMBL/GenBank/DDBJ databases">
        <authorList>
            <person name="Gilroy R."/>
        </authorList>
    </citation>
    <scope>NUCLEOTIDE SEQUENCE</scope>
    <source>
        <strain evidence="4">CHK121-14286</strain>
    </source>
</reference>